<keyword evidence="5" id="KW-0325">Glycoprotein</keyword>
<dbReference type="InterPro" id="IPR008138">
    <property type="entry name" value="SapB_2"/>
</dbReference>
<dbReference type="Proteomes" id="UP001386955">
    <property type="component" value="Unassembled WGS sequence"/>
</dbReference>
<dbReference type="PANTHER" id="PTHR11480">
    <property type="entry name" value="SAPOSIN-RELATED"/>
    <property type="match status" value="1"/>
</dbReference>
<evidence type="ECO:0000256" key="6">
    <source>
        <dbReference type="SAM" id="SignalP"/>
    </source>
</evidence>
<dbReference type="Gene3D" id="1.10.225.10">
    <property type="entry name" value="Saposin-like"/>
    <property type="match status" value="2"/>
</dbReference>
<sequence length="224" mass="24951">MYVLVTGIMEGRVGLLFFILLGAAWACDARELANTDELNRKSDVCELCKEYTAEALNYLNDTENQKEIIDSLHDTCYQMLSFKEQCIELVDYYAPRFFSEIASVAPGELCKQVHLCPSAMISSQVQANRCDSCKDTVSALMVKLNDPEFKLEIMEALLKACSSMDKLANKCKTMVFEYGPLILVKAENYLKTSDICTTLHVCPASTAVSKEASIMEEVSLISDS</sequence>
<reference evidence="8 9" key="1">
    <citation type="submission" date="2024-01" db="EMBL/GenBank/DDBJ databases">
        <title>The genomes of 5 underutilized Papilionoideae crops provide insights into root nodulation and disease resistanc.</title>
        <authorList>
            <person name="Jiang F."/>
        </authorList>
    </citation>
    <scope>NUCLEOTIDE SEQUENCE [LARGE SCALE GENOMIC DNA]</scope>
    <source>
        <strain evidence="8">DUOXIRENSHENG_FW03</strain>
        <tissue evidence="8">Leaves</tissue>
    </source>
</reference>
<evidence type="ECO:0000256" key="5">
    <source>
        <dbReference type="ARBA" id="ARBA00023180"/>
    </source>
</evidence>
<dbReference type="InterPro" id="IPR008139">
    <property type="entry name" value="SaposinB_dom"/>
</dbReference>
<evidence type="ECO:0000259" key="7">
    <source>
        <dbReference type="PROSITE" id="PS50015"/>
    </source>
</evidence>
<dbReference type="Pfam" id="PF03489">
    <property type="entry name" value="SapB_2"/>
    <property type="match status" value="2"/>
</dbReference>
<dbReference type="SUPFAM" id="SSF47862">
    <property type="entry name" value="Saposin"/>
    <property type="match status" value="2"/>
</dbReference>
<protein>
    <recommendedName>
        <fullName evidence="7">Saposin B-type domain-containing protein</fullName>
    </recommendedName>
</protein>
<dbReference type="GO" id="GO:0004190">
    <property type="term" value="F:aspartic-type endopeptidase activity"/>
    <property type="evidence" value="ECO:0007669"/>
    <property type="project" value="UniProtKB-KW"/>
</dbReference>
<dbReference type="EMBL" id="JAYMYS010000006">
    <property type="protein sequence ID" value="KAK7390237.1"/>
    <property type="molecule type" value="Genomic_DNA"/>
</dbReference>
<evidence type="ECO:0000313" key="9">
    <source>
        <dbReference type="Proteomes" id="UP001386955"/>
    </source>
</evidence>
<evidence type="ECO:0000256" key="4">
    <source>
        <dbReference type="ARBA" id="ARBA00023157"/>
    </source>
</evidence>
<keyword evidence="2" id="KW-0064">Aspartyl protease</keyword>
<dbReference type="InterPro" id="IPR051428">
    <property type="entry name" value="Sphingo_Act-Surfact_Prot"/>
</dbReference>
<dbReference type="Pfam" id="PF05184">
    <property type="entry name" value="SapB_1"/>
    <property type="match status" value="2"/>
</dbReference>
<evidence type="ECO:0000256" key="1">
    <source>
        <dbReference type="ARBA" id="ARBA00022670"/>
    </source>
</evidence>
<dbReference type="InterPro" id="IPR007856">
    <property type="entry name" value="SapB_1"/>
</dbReference>
<dbReference type="GO" id="GO:0006629">
    <property type="term" value="P:lipid metabolic process"/>
    <property type="evidence" value="ECO:0007669"/>
    <property type="project" value="InterPro"/>
</dbReference>
<dbReference type="PROSITE" id="PS50015">
    <property type="entry name" value="SAP_B"/>
    <property type="match status" value="2"/>
</dbReference>
<keyword evidence="2" id="KW-0378">Hydrolase</keyword>
<dbReference type="AlphaFoldDB" id="A0AAN9XFI2"/>
<dbReference type="SMART" id="SM00741">
    <property type="entry name" value="SapB"/>
    <property type="match status" value="2"/>
</dbReference>
<keyword evidence="3" id="KW-0865">Zymogen</keyword>
<feature type="signal peptide" evidence="6">
    <location>
        <begin position="1"/>
        <end position="29"/>
    </location>
</feature>
<dbReference type="InterPro" id="IPR011001">
    <property type="entry name" value="Saposin-like"/>
</dbReference>
<feature type="domain" description="Saposin B-type" evidence="7">
    <location>
        <begin position="41"/>
        <end position="120"/>
    </location>
</feature>
<evidence type="ECO:0000256" key="3">
    <source>
        <dbReference type="ARBA" id="ARBA00023145"/>
    </source>
</evidence>
<feature type="domain" description="Saposin B-type" evidence="7">
    <location>
        <begin position="126"/>
        <end position="206"/>
    </location>
</feature>
<name>A0AAN9XFI2_PSOTE</name>
<dbReference type="GO" id="GO:0006508">
    <property type="term" value="P:proteolysis"/>
    <property type="evidence" value="ECO:0007669"/>
    <property type="project" value="UniProtKB-KW"/>
</dbReference>
<accession>A0AAN9XFI2</accession>
<evidence type="ECO:0000256" key="2">
    <source>
        <dbReference type="ARBA" id="ARBA00022750"/>
    </source>
</evidence>
<feature type="chain" id="PRO_5042882577" description="Saposin B-type domain-containing protein" evidence="6">
    <location>
        <begin position="30"/>
        <end position="224"/>
    </location>
</feature>
<keyword evidence="6" id="KW-0732">Signal</keyword>
<dbReference type="PANTHER" id="PTHR11480:SF3">
    <property type="entry name" value="BCDNA.GH08312"/>
    <property type="match status" value="1"/>
</dbReference>
<evidence type="ECO:0000313" key="8">
    <source>
        <dbReference type="EMBL" id="KAK7390237.1"/>
    </source>
</evidence>
<keyword evidence="4" id="KW-1015">Disulfide bond</keyword>
<keyword evidence="9" id="KW-1185">Reference proteome</keyword>
<proteinExistence type="predicted"/>
<gene>
    <name evidence="8" type="ORF">VNO78_25536</name>
</gene>
<comment type="caution">
    <text evidence="8">The sequence shown here is derived from an EMBL/GenBank/DDBJ whole genome shotgun (WGS) entry which is preliminary data.</text>
</comment>
<organism evidence="8 9">
    <name type="scientific">Psophocarpus tetragonolobus</name>
    <name type="common">Winged bean</name>
    <name type="synonym">Dolichos tetragonolobus</name>
    <dbReference type="NCBI Taxonomy" id="3891"/>
    <lineage>
        <taxon>Eukaryota</taxon>
        <taxon>Viridiplantae</taxon>
        <taxon>Streptophyta</taxon>
        <taxon>Embryophyta</taxon>
        <taxon>Tracheophyta</taxon>
        <taxon>Spermatophyta</taxon>
        <taxon>Magnoliopsida</taxon>
        <taxon>eudicotyledons</taxon>
        <taxon>Gunneridae</taxon>
        <taxon>Pentapetalae</taxon>
        <taxon>rosids</taxon>
        <taxon>fabids</taxon>
        <taxon>Fabales</taxon>
        <taxon>Fabaceae</taxon>
        <taxon>Papilionoideae</taxon>
        <taxon>50 kb inversion clade</taxon>
        <taxon>NPAAA clade</taxon>
        <taxon>indigoferoid/millettioid clade</taxon>
        <taxon>Phaseoleae</taxon>
        <taxon>Psophocarpus</taxon>
    </lineage>
</organism>
<keyword evidence="1" id="KW-0645">Protease</keyword>